<dbReference type="Pfam" id="PF03419">
    <property type="entry name" value="Peptidase_U4"/>
    <property type="match status" value="1"/>
</dbReference>
<dbReference type="InterPro" id="IPR005081">
    <property type="entry name" value="SpoIIGA"/>
</dbReference>
<keyword evidence="1" id="KW-0812">Transmembrane</keyword>
<feature type="transmembrane region" description="Helical" evidence="1">
    <location>
        <begin position="130"/>
        <end position="147"/>
    </location>
</feature>
<keyword evidence="3" id="KW-1185">Reference proteome</keyword>
<feature type="transmembrane region" description="Helical" evidence="1">
    <location>
        <begin position="6"/>
        <end position="27"/>
    </location>
</feature>
<dbReference type="NCBIfam" id="TIGR02854">
    <property type="entry name" value="spore_II_GA"/>
    <property type="match status" value="1"/>
</dbReference>
<proteinExistence type="predicted"/>
<evidence type="ECO:0000313" key="2">
    <source>
        <dbReference type="EMBL" id="QVY63203.1"/>
    </source>
</evidence>
<keyword evidence="1" id="KW-0472">Membrane</keyword>
<accession>A0ABX8FGS1</accession>
<dbReference type="EMBL" id="CP071709">
    <property type="protein sequence ID" value="QVY63203.1"/>
    <property type="molecule type" value="Genomic_DNA"/>
</dbReference>
<dbReference type="PIRSF" id="PIRSF018571">
    <property type="entry name" value="SpoIIGA"/>
    <property type="match status" value="1"/>
</dbReference>
<evidence type="ECO:0000313" key="3">
    <source>
        <dbReference type="Proteomes" id="UP000679247"/>
    </source>
</evidence>
<reference evidence="2 3" key="1">
    <citation type="submission" date="2021-03" db="EMBL/GenBank/DDBJ databases">
        <title>The first data on the complete genome of the tetrodotoxin-producing bacterium.</title>
        <authorList>
            <person name="Melnikova D.I."/>
            <person name="Nijland R."/>
            <person name="Magarlamov T.Y."/>
        </authorList>
    </citation>
    <scope>NUCLEOTIDE SEQUENCE [LARGE SCALE GENOMIC DNA]</scope>
    <source>
        <strain evidence="2 3">1839</strain>
    </source>
</reference>
<protein>
    <submittedName>
        <fullName evidence="2">Sigma-E processing peptidase SpoIIGA</fullName>
    </submittedName>
</protein>
<name>A0ABX8FGS1_9BACI</name>
<sequence length="312" mass="35518">MAIYLDVIWALNFLFDTLLLYLTAIILKRHVKWWRLIAGGLIGSIIILLVITPIHSVAGHPLMKLLFSVFMVYTAFGYKRLKFFFSGLMTFYLTTFLIGGVLIGAHYFVQFDFELSVAVMIGSVKGFGDPISWLFVLIGFPLAWHFSRKNIETFEMVKIQYDSLIDVEIMLNSKLYSFKGLIDSGNQLYDPISKMPVMFISIKGNEGDFPEEIQAMAEDPEKVVLGQHTVSAEWEHRMRIIPYKVVGQDHQLIIAVKPESIKFRKTEEVLEVNRGLISFTMQELSSDDAFQCIVHPKMMASAKQVSAEIRAG</sequence>
<gene>
    <name evidence="2" type="primary">spoIIGA</name>
    <name evidence="2" type="ORF">J1899_09215</name>
</gene>
<evidence type="ECO:0000256" key="1">
    <source>
        <dbReference type="SAM" id="Phobius"/>
    </source>
</evidence>
<feature type="transmembrane region" description="Helical" evidence="1">
    <location>
        <begin position="34"/>
        <end position="55"/>
    </location>
</feature>
<feature type="transmembrane region" description="Helical" evidence="1">
    <location>
        <begin position="61"/>
        <end position="78"/>
    </location>
</feature>
<feature type="transmembrane region" description="Helical" evidence="1">
    <location>
        <begin position="90"/>
        <end position="110"/>
    </location>
</feature>
<dbReference type="RefSeq" id="WP_214478465.1">
    <property type="nucleotide sequence ID" value="NZ_CP071709.1"/>
</dbReference>
<dbReference type="Proteomes" id="UP000679247">
    <property type="component" value="Chromosome"/>
</dbReference>
<organism evidence="2 3">
    <name type="scientific">Cytobacillus gottheilii</name>
    <dbReference type="NCBI Taxonomy" id="859144"/>
    <lineage>
        <taxon>Bacteria</taxon>
        <taxon>Bacillati</taxon>
        <taxon>Bacillota</taxon>
        <taxon>Bacilli</taxon>
        <taxon>Bacillales</taxon>
        <taxon>Bacillaceae</taxon>
        <taxon>Cytobacillus</taxon>
    </lineage>
</organism>
<keyword evidence="1" id="KW-1133">Transmembrane helix</keyword>